<reference evidence="2" key="1">
    <citation type="journal article" date="2019" name="Int. J. Syst. Evol. Microbiol.">
        <title>The Global Catalogue of Microorganisms (GCM) 10K type strain sequencing project: providing services to taxonomists for standard genome sequencing and annotation.</title>
        <authorList>
            <consortium name="The Broad Institute Genomics Platform"/>
            <consortium name="The Broad Institute Genome Sequencing Center for Infectious Disease"/>
            <person name="Wu L."/>
            <person name="Ma J."/>
        </authorList>
    </citation>
    <scope>NUCLEOTIDE SEQUENCE [LARGE SCALE GENOMIC DNA]</scope>
    <source>
        <strain evidence="2">CECT 8979</strain>
    </source>
</reference>
<gene>
    <name evidence="1" type="ORF">ACFOSX_00700</name>
</gene>
<dbReference type="RefSeq" id="WP_386095999.1">
    <property type="nucleotide sequence ID" value="NZ_JBHSAT010000002.1"/>
</dbReference>
<evidence type="ECO:0000313" key="1">
    <source>
        <dbReference type="EMBL" id="MFC3875735.1"/>
    </source>
</evidence>
<evidence type="ECO:0000313" key="2">
    <source>
        <dbReference type="Proteomes" id="UP001595812"/>
    </source>
</evidence>
<proteinExistence type="predicted"/>
<dbReference type="Proteomes" id="UP001595812">
    <property type="component" value="Unassembled WGS sequence"/>
</dbReference>
<sequence>MNKVAIFFNNLNRFFRNLLLDDVDKVHDRPLPYHRKFGSVEQKKAKLKAKREIEQIQQNRGIF</sequence>
<comment type="caution">
    <text evidence="1">The sequence shown here is derived from an EMBL/GenBank/DDBJ whole genome shotgun (WGS) entry which is preliminary data.</text>
</comment>
<keyword evidence="2" id="KW-1185">Reference proteome</keyword>
<organism evidence="1 2">
    <name type="scientific">Winogradskyella maritima</name>
    <dbReference type="NCBI Taxonomy" id="1517766"/>
    <lineage>
        <taxon>Bacteria</taxon>
        <taxon>Pseudomonadati</taxon>
        <taxon>Bacteroidota</taxon>
        <taxon>Flavobacteriia</taxon>
        <taxon>Flavobacteriales</taxon>
        <taxon>Flavobacteriaceae</taxon>
        <taxon>Winogradskyella</taxon>
    </lineage>
</organism>
<protein>
    <submittedName>
        <fullName evidence="1">Uncharacterized protein</fullName>
    </submittedName>
</protein>
<dbReference type="EMBL" id="JBHSAT010000002">
    <property type="protein sequence ID" value="MFC3875735.1"/>
    <property type="molecule type" value="Genomic_DNA"/>
</dbReference>
<accession>A0ABV8ADQ5</accession>
<name>A0ABV8ADQ5_9FLAO</name>